<evidence type="ECO:0000256" key="4">
    <source>
        <dbReference type="ARBA" id="ARBA00006237"/>
    </source>
</evidence>
<keyword evidence="15 19" id="KW-0324">Glycolysis</keyword>
<evidence type="ECO:0000256" key="16">
    <source>
        <dbReference type="ARBA" id="ARBA00023317"/>
    </source>
</evidence>
<dbReference type="PANTHER" id="PTHR11817">
    <property type="entry name" value="PYRUVATE KINASE"/>
    <property type="match status" value="1"/>
</dbReference>
<proteinExistence type="inferred from homology"/>
<comment type="caution">
    <text evidence="23">The sequence shown here is derived from an EMBL/GenBank/DDBJ whole genome shotgun (WGS) entry which is preliminary data.</text>
</comment>
<comment type="subunit">
    <text evidence="6">Homotetramer.</text>
</comment>
<comment type="cofactor">
    <cofactor evidence="1">
        <name>Mg(2+)</name>
        <dbReference type="ChEBI" id="CHEBI:18420"/>
    </cofactor>
</comment>
<dbReference type="Pfam" id="PF00391">
    <property type="entry name" value="PEP-utilizers"/>
    <property type="match status" value="1"/>
</dbReference>
<evidence type="ECO:0000256" key="1">
    <source>
        <dbReference type="ARBA" id="ARBA00001946"/>
    </source>
</evidence>
<comment type="cofactor">
    <cofactor evidence="2">
        <name>K(+)</name>
        <dbReference type="ChEBI" id="CHEBI:29103"/>
    </cofactor>
</comment>
<evidence type="ECO:0000256" key="17">
    <source>
        <dbReference type="ARBA" id="ARBA00048152"/>
    </source>
</evidence>
<evidence type="ECO:0000256" key="15">
    <source>
        <dbReference type="ARBA" id="ARBA00023152"/>
    </source>
</evidence>
<dbReference type="InterPro" id="IPR036637">
    <property type="entry name" value="Phosphohistidine_dom_sf"/>
</dbReference>
<gene>
    <name evidence="23" type="ORF">MiSe_76800</name>
</gene>
<dbReference type="InterPro" id="IPR001697">
    <property type="entry name" value="Pyr_Knase"/>
</dbReference>
<dbReference type="SUPFAM" id="SSF52009">
    <property type="entry name" value="Phosphohistidine domain"/>
    <property type="match status" value="1"/>
</dbReference>
<name>A0AAV3XQM8_9CYAN</name>
<evidence type="ECO:0000256" key="8">
    <source>
        <dbReference type="ARBA" id="ARBA00022679"/>
    </source>
</evidence>
<accession>A0AAV3XQM8</accession>
<dbReference type="InterPro" id="IPR015806">
    <property type="entry name" value="Pyrv_Knase_insert_dom_sf"/>
</dbReference>
<evidence type="ECO:0000256" key="9">
    <source>
        <dbReference type="ARBA" id="ARBA00022723"/>
    </source>
</evidence>
<evidence type="ECO:0000259" key="20">
    <source>
        <dbReference type="Pfam" id="PF00224"/>
    </source>
</evidence>
<dbReference type="NCBIfam" id="NF004978">
    <property type="entry name" value="PRK06354.1"/>
    <property type="match status" value="1"/>
</dbReference>
<dbReference type="FunFam" id="2.40.33.10:FF:000001">
    <property type="entry name" value="Pyruvate kinase"/>
    <property type="match status" value="1"/>
</dbReference>
<dbReference type="Pfam" id="PF02887">
    <property type="entry name" value="PK_C"/>
    <property type="match status" value="1"/>
</dbReference>
<dbReference type="NCBIfam" id="NF004491">
    <property type="entry name" value="PRK05826.1"/>
    <property type="match status" value="1"/>
</dbReference>
<dbReference type="InterPro" id="IPR015813">
    <property type="entry name" value="Pyrv/PenolPyrv_kinase-like_dom"/>
</dbReference>
<evidence type="ECO:0000256" key="2">
    <source>
        <dbReference type="ARBA" id="ARBA00001958"/>
    </source>
</evidence>
<evidence type="ECO:0000256" key="14">
    <source>
        <dbReference type="ARBA" id="ARBA00022958"/>
    </source>
</evidence>
<dbReference type="InterPro" id="IPR015795">
    <property type="entry name" value="Pyrv_Knase_C"/>
</dbReference>
<dbReference type="NCBIfam" id="TIGR01064">
    <property type="entry name" value="pyruv_kin"/>
    <property type="match status" value="1"/>
</dbReference>
<dbReference type="GO" id="GO:0016301">
    <property type="term" value="F:kinase activity"/>
    <property type="evidence" value="ECO:0007669"/>
    <property type="project" value="UniProtKB-KW"/>
</dbReference>
<keyword evidence="14" id="KW-0630">Potassium</keyword>
<dbReference type="GO" id="GO:0005524">
    <property type="term" value="F:ATP binding"/>
    <property type="evidence" value="ECO:0007669"/>
    <property type="project" value="UniProtKB-KW"/>
</dbReference>
<keyword evidence="9" id="KW-0479">Metal-binding</keyword>
<dbReference type="GO" id="GO:0004743">
    <property type="term" value="F:pyruvate kinase activity"/>
    <property type="evidence" value="ECO:0007669"/>
    <property type="project" value="UniProtKB-UniRule"/>
</dbReference>
<evidence type="ECO:0000313" key="23">
    <source>
        <dbReference type="EMBL" id="GET42862.1"/>
    </source>
</evidence>
<keyword evidence="13 19" id="KW-0460">Magnesium</keyword>
<dbReference type="InterPro" id="IPR011037">
    <property type="entry name" value="Pyrv_Knase-like_insert_dom_sf"/>
</dbReference>
<dbReference type="SUPFAM" id="SSF50800">
    <property type="entry name" value="PK beta-barrel domain-like"/>
    <property type="match status" value="1"/>
</dbReference>
<dbReference type="PROSITE" id="PS00110">
    <property type="entry name" value="PYRUVATE_KINASE"/>
    <property type="match status" value="1"/>
</dbReference>
<evidence type="ECO:0000256" key="10">
    <source>
        <dbReference type="ARBA" id="ARBA00022741"/>
    </source>
</evidence>
<evidence type="ECO:0000259" key="21">
    <source>
        <dbReference type="Pfam" id="PF00391"/>
    </source>
</evidence>
<dbReference type="FunFam" id="3.20.20.60:FF:000025">
    <property type="entry name" value="Pyruvate kinase"/>
    <property type="match status" value="1"/>
</dbReference>
<feature type="domain" description="Pyruvate kinase C-terminal" evidence="22">
    <location>
        <begin position="362"/>
        <end position="474"/>
    </location>
</feature>
<evidence type="ECO:0000256" key="6">
    <source>
        <dbReference type="ARBA" id="ARBA00011881"/>
    </source>
</evidence>
<protein>
    <recommendedName>
        <fullName evidence="7 18">Pyruvate kinase</fullName>
        <ecNumber evidence="7 18">2.7.1.40</ecNumber>
    </recommendedName>
</protein>
<evidence type="ECO:0000313" key="24">
    <source>
        <dbReference type="Proteomes" id="UP001050975"/>
    </source>
</evidence>
<evidence type="ECO:0000256" key="7">
    <source>
        <dbReference type="ARBA" id="ARBA00012142"/>
    </source>
</evidence>
<dbReference type="EMBL" id="BLAY01000186">
    <property type="protein sequence ID" value="GET42862.1"/>
    <property type="molecule type" value="Genomic_DNA"/>
</dbReference>
<dbReference type="InterPro" id="IPR040442">
    <property type="entry name" value="Pyrv_kinase-like_dom_sf"/>
</dbReference>
<dbReference type="GO" id="GO:0030955">
    <property type="term" value="F:potassium ion binding"/>
    <property type="evidence" value="ECO:0007669"/>
    <property type="project" value="UniProtKB-UniRule"/>
</dbReference>
<evidence type="ECO:0000256" key="3">
    <source>
        <dbReference type="ARBA" id="ARBA00004997"/>
    </source>
</evidence>
<comment type="similarity">
    <text evidence="4">In the C-terminal section; belongs to the PEP-utilizing enzyme family.</text>
</comment>
<dbReference type="Gene3D" id="3.40.1380.20">
    <property type="entry name" value="Pyruvate kinase, C-terminal domain"/>
    <property type="match status" value="1"/>
</dbReference>
<dbReference type="EC" id="2.7.1.40" evidence="7 18"/>
<dbReference type="SUPFAM" id="SSF51621">
    <property type="entry name" value="Phosphoenolpyruvate/pyruvate domain"/>
    <property type="match status" value="1"/>
</dbReference>
<dbReference type="Gene3D" id="3.20.20.60">
    <property type="entry name" value="Phosphoenolpyruvate-binding domains"/>
    <property type="match status" value="1"/>
</dbReference>
<dbReference type="InterPro" id="IPR008279">
    <property type="entry name" value="PEP-util_enz_mobile_dom"/>
</dbReference>
<evidence type="ECO:0000259" key="22">
    <source>
        <dbReference type="Pfam" id="PF02887"/>
    </source>
</evidence>
<evidence type="ECO:0000256" key="19">
    <source>
        <dbReference type="RuleBase" id="RU000504"/>
    </source>
</evidence>
<dbReference type="PRINTS" id="PR01050">
    <property type="entry name" value="PYRUVTKNASE"/>
</dbReference>
<dbReference type="AlphaFoldDB" id="A0AAV3XQM8"/>
<evidence type="ECO:0000256" key="13">
    <source>
        <dbReference type="ARBA" id="ARBA00022842"/>
    </source>
</evidence>
<keyword evidence="10" id="KW-0547">Nucleotide-binding</keyword>
<dbReference type="Gene3D" id="2.40.33.10">
    <property type="entry name" value="PK beta-barrel domain-like"/>
    <property type="match status" value="1"/>
</dbReference>
<dbReference type="InterPro" id="IPR018209">
    <property type="entry name" value="Pyrv_Knase_AS"/>
</dbReference>
<feature type="domain" description="Pyruvate kinase barrel" evidence="20">
    <location>
        <begin position="8"/>
        <end position="330"/>
    </location>
</feature>
<comment type="pathway">
    <text evidence="3 19">Carbohydrate degradation; glycolysis; pyruvate from D-glyceraldehyde 3-phosphate: step 5/5.</text>
</comment>
<dbReference type="Gene3D" id="3.50.30.10">
    <property type="entry name" value="Phosphohistidine domain"/>
    <property type="match status" value="1"/>
</dbReference>
<dbReference type="FunFam" id="3.40.1380.20:FF:000013">
    <property type="entry name" value="Pyruvate kinase"/>
    <property type="match status" value="1"/>
</dbReference>
<organism evidence="23 24">
    <name type="scientific">Microseira wollei NIES-4236</name>
    <dbReference type="NCBI Taxonomy" id="2530354"/>
    <lineage>
        <taxon>Bacteria</taxon>
        <taxon>Bacillati</taxon>
        <taxon>Cyanobacteriota</taxon>
        <taxon>Cyanophyceae</taxon>
        <taxon>Oscillatoriophycideae</taxon>
        <taxon>Aerosakkonematales</taxon>
        <taxon>Aerosakkonemataceae</taxon>
        <taxon>Microseira</taxon>
    </lineage>
</organism>
<dbReference type="InterPro" id="IPR015793">
    <property type="entry name" value="Pyrv_Knase_brl"/>
</dbReference>
<dbReference type="RefSeq" id="WP_226591029.1">
    <property type="nucleotide sequence ID" value="NZ_BLAY01000186.1"/>
</dbReference>
<keyword evidence="12" id="KW-0067">ATP-binding</keyword>
<feature type="domain" description="PEP-utilising enzyme mobile" evidence="21">
    <location>
        <begin position="508"/>
        <end position="579"/>
    </location>
</feature>
<sequence length="597" mass="64201">MPLPNSQRRTKIVATIGPACRDPQVLRAMIEAGATTLRLNFSHGTHEEHQRNIRLIRQTSFELNQPVAILQDLQGPKIRLGQFENGSILLQKGDPFILTNRPVKGTQEISSVTYDRLAQEVPEGATILLDDGRVEMRVEKVDRTTEELHCRVVVGGPLSNSKGVNFPGVYLSIKALTDKDRKDLTFGLDQGVDWVALSFVRNPQDVLEIKELISHAGKHVPVIAKIEKHEAIEQMESIIPLCDGVMIARGDLGVELPAEDVPILQKRLIALANQLGIPIITATQMLDSMAYNPRATRAEISDVANAILDGTDAVMLSNETAVGKYPVEAVATMARIATRIEEDMMASRSERSIQTSKRSIPNAISQAVGHIAEQLEAAAIMTLTKTGSTARNVSKFRPKTPVLAITPHVDVARQLQLVWGVKPLLVLDLPSTSQTFQAAINVSLEKNLVVEGDLVVMSAGTLQGVPGSTDLIKVEVVTAVLGKGTGLGQGAVSGRARVAHSAMDVSNFNPGEILVASRTSAEFIDVIRKAAGVITEDESLTSHAAVIAMRLGVPAIVGVKNATQSIRDGAILTLDTQRGLIYSGTVTSNYADTAVTI</sequence>
<comment type="catalytic activity">
    <reaction evidence="17 19">
        <text>pyruvate + ATP = phosphoenolpyruvate + ADP + H(+)</text>
        <dbReference type="Rhea" id="RHEA:18157"/>
        <dbReference type="ChEBI" id="CHEBI:15361"/>
        <dbReference type="ChEBI" id="CHEBI:15378"/>
        <dbReference type="ChEBI" id="CHEBI:30616"/>
        <dbReference type="ChEBI" id="CHEBI:58702"/>
        <dbReference type="ChEBI" id="CHEBI:456216"/>
        <dbReference type="EC" id="2.7.1.40"/>
    </reaction>
</comment>
<dbReference type="Pfam" id="PF00224">
    <property type="entry name" value="PK"/>
    <property type="match status" value="1"/>
</dbReference>
<evidence type="ECO:0000256" key="11">
    <source>
        <dbReference type="ARBA" id="ARBA00022777"/>
    </source>
</evidence>
<dbReference type="SUPFAM" id="SSF52935">
    <property type="entry name" value="PK C-terminal domain-like"/>
    <property type="match status" value="1"/>
</dbReference>
<keyword evidence="24" id="KW-1185">Reference proteome</keyword>
<reference evidence="23" key="1">
    <citation type="submission" date="2019-10" db="EMBL/GenBank/DDBJ databases">
        <title>Draft genome sequece of Microseira wollei NIES-4236.</title>
        <authorList>
            <person name="Yamaguchi H."/>
            <person name="Suzuki S."/>
            <person name="Kawachi M."/>
        </authorList>
    </citation>
    <scope>NUCLEOTIDE SEQUENCE</scope>
    <source>
        <strain evidence="23">NIES-4236</strain>
    </source>
</reference>
<dbReference type="Proteomes" id="UP001050975">
    <property type="component" value="Unassembled WGS sequence"/>
</dbReference>
<dbReference type="InterPro" id="IPR036918">
    <property type="entry name" value="Pyrv_Knase_C_sf"/>
</dbReference>
<keyword evidence="16 23" id="KW-0670">Pyruvate</keyword>
<keyword evidence="8 19" id="KW-0808">Transferase</keyword>
<keyword evidence="11 19" id="KW-0418">Kinase</keyword>
<comment type="similarity">
    <text evidence="5 19">Belongs to the pyruvate kinase family.</text>
</comment>
<evidence type="ECO:0000256" key="18">
    <source>
        <dbReference type="NCBIfam" id="TIGR01064"/>
    </source>
</evidence>
<evidence type="ECO:0000256" key="12">
    <source>
        <dbReference type="ARBA" id="ARBA00022840"/>
    </source>
</evidence>
<dbReference type="GO" id="GO:0000287">
    <property type="term" value="F:magnesium ion binding"/>
    <property type="evidence" value="ECO:0007669"/>
    <property type="project" value="UniProtKB-UniRule"/>
</dbReference>
<evidence type="ECO:0000256" key="5">
    <source>
        <dbReference type="ARBA" id="ARBA00008663"/>
    </source>
</evidence>